<dbReference type="EMBL" id="CP019706">
    <property type="protein sequence ID" value="ARJ43646.1"/>
    <property type="molecule type" value="Genomic_DNA"/>
</dbReference>
<dbReference type="AlphaFoldDB" id="A0A1W6B946"/>
<dbReference type="GO" id="GO:0022857">
    <property type="term" value="F:transmembrane transporter activity"/>
    <property type="evidence" value="ECO:0007669"/>
    <property type="project" value="InterPro"/>
</dbReference>
<keyword evidence="1 4" id="KW-0812">Transmembrane</keyword>
<organism evidence="6 7">
    <name type="scientific">Pantoea alhagi</name>
    <dbReference type="NCBI Taxonomy" id="1891675"/>
    <lineage>
        <taxon>Bacteria</taxon>
        <taxon>Pseudomonadati</taxon>
        <taxon>Pseudomonadota</taxon>
        <taxon>Gammaproteobacteria</taxon>
        <taxon>Enterobacterales</taxon>
        <taxon>Erwiniaceae</taxon>
        <taxon>Pantoea</taxon>
    </lineage>
</organism>
<protein>
    <submittedName>
        <fullName evidence="6">MFS transporter</fullName>
    </submittedName>
</protein>
<proteinExistence type="predicted"/>
<dbReference type="InterPro" id="IPR050327">
    <property type="entry name" value="Proton-linked_MCT"/>
</dbReference>
<feature type="transmembrane region" description="Helical" evidence="4">
    <location>
        <begin position="262"/>
        <end position="283"/>
    </location>
</feature>
<dbReference type="Pfam" id="PF07690">
    <property type="entry name" value="MFS_1"/>
    <property type="match status" value="1"/>
</dbReference>
<dbReference type="Gene3D" id="1.20.1250.20">
    <property type="entry name" value="MFS general substrate transporter like domains"/>
    <property type="match status" value="1"/>
</dbReference>
<dbReference type="SUPFAM" id="SSF103473">
    <property type="entry name" value="MFS general substrate transporter"/>
    <property type="match status" value="1"/>
</dbReference>
<dbReference type="InterPro" id="IPR036259">
    <property type="entry name" value="MFS_trans_sf"/>
</dbReference>
<name>A0A1W6B946_9GAMM</name>
<feature type="transmembrane region" description="Helical" evidence="4">
    <location>
        <begin position="90"/>
        <end position="115"/>
    </location>
</feature>
<sequence length="384" mass="40741">MLGMAQIIAWGGSFYVMAVLAAPVSRETGWSQQWIYGALSLAILVSGMLAPLCGRIIARTGGRTMLAASGGVLAAGLVLVGLSHSLWLFLLAWTIIGVGMAMGLYDALFATLGTLYGGMARRAITSITLISGFCTTLVWPFCALLIEWLGWRHACFAYAALLVVSVLPACLFSLPAGGGRKISLVSNTTSGKQETIAQDLFWLLCAIFTLASVIMTAISVQLITLLQSQGYTLAAALALSAILGPCQVASRVVDMAFRRGHPLWTTLFSVGLVALGLLILLLFPHLAMPGMLLYGAGNGLRAIVRGTLPLALVKPEEYAIVAGRMARPALIGQALTPLIGGWVFQHFGAQATLLLLCALALINVLFTLLLKMRLPQQRAMPEKS</sequence>
<feature type="transmembrane region" description="Helical" evidence="4">
    <location>
        <begin position="156"/>
        <end position="179"/>
    </location>
</feature>
<dbReference type="STRING" id="1891675.B1H58_17405"/>
<dbReference type="PANTHER" id="PTHR11360:SF308">
    <property type="entry name" value="BLL3089 PROTEIN"/>
    <property type="match status" value="1"/>
</dbReference>
<dbReference type="PROSITE" id="PS50850">
    <property type="entry name" value="MFS"/>
    <property type="match status" value="1"/>
</dbReference>
<evidence type="ECO:0000256" key="3">
    <source>
        <dbReference type="ARBA" id="ARBA00023136"/>
    </source>
</evidence>
<gene>
    <name evidence="6" type="ORF">B1H58_17405</name>
</gene>
<feature type="domain" description="Major facilitator superfamily (MFS) profile" evidence="5">
    <location>
        <begin position="1"/>
        <end position="375"/>
    </location>
</feature>
<reference evidence="6 7" key="1">
    <citation type="submission" date="2017-02" db="EMBL/GenBank/DDBJ databases">
        <title>Complete genome sequence of the drought resistance-promoting endophyte Pantoea alhagi LTYR-11Z.</title>
        <authorList>
            <person name="Zhang L."/>
        </authorList>
    </citation>
    <scope>NUCLEOTIDE SEQUENCE [LARGE SCALE GENOMIC DNA]</scope>
    <source>
        <strain evidence="6 7">LTYR-11Z</strain>
    </source>
</reference>
<keyword evidence="3 4" id="KW-0472">Membrane</keyword>
<feature type="transmembrane region" description="Helical" evidence="4">
    <location>
        <begin position="36"/>
        <end position="58"/>
    </location>
</feature>
<dbReference type="RefSeq" id="WP_085071700.1">
    <property type="nucleotide sequence ID" value="NZ_CP019706.1"/>
</dbReference>
<evidence type="ECO:0000313" key="7">
    <source>
        <dbReference type="Proteomes" id="UP000192900"/>
    </source>
</evidence>
<dbReference type="PANTHER" id="PTHR11360">
    <property type="entry name" value="MONOCARBOXYLATE TRANSPORTER"/>
    <property type="match status" value="1"/>
</dbReference>
<feature type="transmembrane region" description="Helical" evidence="4">
    <location>
        <begin position="65"/>
        <end position="84"/>
    </location>
</feature>
<accession>A0A1W6B946</accession>
<keyword evidence="7" id="KW-1185">Reference proteome</keyword>
<evidence type="ECO:0000256" key="4">
    <source>
        <dbReference type="SAM" id="Phobius"/>
    </source>
</evidence>
<evidence type="ECO:0000259" key="5">
    <source>
        <dbReference type="PROSITE" id="PS50850"/>
    </source>
</evidence>
<dbReference type="OrthoDB" id="5966585at2"/>
<dbReference type="InterPro" id="IPR020846">
    <property type="entry name" value="MFS_dom"/>
</dbReference>
<dbReference type="KEGG" id="palh:B1H58_17405"/>
<evidence type="ECO:0000256" key="2">
    <source>
        <dbReference type="ARBA" id="ARBA00022989"/>
    </source>
</evidence>
<feature type="transmembrane region" description="Helical" evidence="4">
    <location>
        <begin position="127"/>
        <end position="150"/>
    </location>
</feature>
<feature type="transmembrane region" description="Helical" evidence="4">
    <location>
        <begin position="200"/>
        <end position="224"/>
    </location>
</feature>
<dbReference type="Proteomes" id="UP000192900">
    <property type="component" value="Chromosome"/>
</dbReference>
<feature type="transmembrane region" description="Helical" evidence="4">
    <location>
        <begin position="230"/>
        <end position="250"/>
    </location>
</feature>
<dbReference type="InterPro" id="IPR011701">
    <property type="entry name" value="MFS"/>
</dbReference>
<keyword evidence="2 4" id="KW-1133">Transmembrane helix</keyword>
<evidence type="ECO:0000256" key="1">
    <source>
        <dbReference type="ARBA" id="ARBA00022692"/>
    </source>
</evidence>
<feature type="transmembrane region" description="Helical" evidence="4">
    <location>
        <begin position="347"/>
        <end position="370"/>
    </location>
</feature>
<feature type="transmembrane region" description="Helical" evidence="4">
    <location>
        <begin position="7"/>
        <end position="24"/>
    </location>
</feature>
<evidence type="ECO:0000313" key="6">
    <source>
        <dbReference type="EMBL" id="ARJ43646.1"/>
    </source>
</evidence>